<reference evidence="1" key="2">
    <citation type="journal article" date="2015" name="Fish Shellfish Immunol.">
        <title>Early steps in the European eel (Anguilla anguilla)-Vibrio vulnificus interaction in the gills: Role of the RtxA13 toxin.</title>
        <authorList>
            <person name="Callol A."/>
            <person name="Pajuelo D."/>
            <person name="Ebbesson L."/>
            <person name="Teles M."/>
            <person name="MacKenzie S."/>
            <person name="Amaro C."/>
        </authorList>
    </citation>
    <scope>NUCLEOTIDE SEQUENCE</scope>
</reference>
<reference evidence="1" key="1">
    <citation type="submission" date="2014-11" db="EMBL/GenBank/DDBJ databases">
        <authorList>
            <person name="Amaro Gonzalez C."/>
        </authorList>
    </citation>
    <scope>NUCLEOTIDE SEQUENCE</scope>
</reference>
<sequence>MTNFRCATSYLFLSETGNGERQQYCFWRQIMKKIQKDKIRISSRISTLF</sequence>
<evidence type="ECO:0000313" key="1">
    <source>
        <dbReference type="EMBL" id="JAH06883.1"/>
    </source>
</evidence>
<protein>
    <submittedName>
        <fullName evidence="1">Uncharacterized protein</fullName>
    </submittedName>
</protein>
<dbReference type="EMBL" id="GBXM01101694">
    <property type="protein sequence ID" value="JAH06883.1"/>
    <property type="molecule type" value="Transcribed_RNA"/>
</dbReference>
<organism evidence="1">
    <name type="scientific">Anguilla anguilla</name>
    <name type="common">European freshwater eel</name>
    <name type="synonym">Muraena anguilla</name>
    <dbReference type="NCBI Taxonomy" id="7936"/>
    <lineage>
        <taxon>Eukaryota</taxon>
        <taxon>Metazoa</taxon>
        <taxon>Chordata</taxon>
        <taxon>Craniata</taxon>
        <taxon>Vertebrata</taxon>
        <taxon>Euteleostomi</taxon>
        <taxon>Actinopterygii</taxon>
        <taxon>Neopterygii</taxon>
        <taxon>Teleostei</taxon>
        <taxon>Anguilliformes</taxon>
        <taxon>Anguillidae</taxon>
        <taxon>Anguilla</taxon>
    </lineage>
</organism>
<dbReference type="AlphaFoldDB" id="A0A0E9PSR0"/>
<name>A0A0E9PSR0_ANGAN</name>
<accession>A0A0E9PSR0</accession>
<proteinExistence type="predicted"/>